<dbReference type="PANTHER" id="PTHR43861:SF1">
    <property type="entry name" value="TRANS-ACONITATE 2-METHYLTRANSFERASE"/>
    <property type="match status" value="1"/>
</dbReference>
<dbReference type="EMBL" id="PFNX01000071">
    <property type="protein sequence ID" value="PIZ58291.1"/>
    <property type="molecule type" value="Genomic_DNA"/>
</dbReference>
<dbReference type="Pfam" id="PF13489">
    <property type="entry name" value="Methyltransf_23"/>
    <property type="match status" value="1"/>
</dbReference>
<gene>
    <name evidence="1" type="ORF">COY20_03930</name>
</gene>
<evidence type="ECO:0000313" key="2">
    <source>
        <dbReference type="Proteomes" id="UP000229336"/>
    </source>
</evidence>
<evidence type="ECO:0008006" key="3">
    <source>
        <dbReference type="Google" id="ProtNLM"/>
    </source>
</evidence>
<dbReference type="SUPFAM" id="SSF53335">
    <property type="entry name" value="S-adenosyl-L-methionine-dependent methyltransferases"/>
    <property type="match status" value="1"/>
</dbReference>
<accession>A0A2M7TRX2</accession>
<comment type="caution">
    <text evidence="1">The sequence shown here is derived from an EMBL/GenBank/DDBJ whole genome shotgun (WGS) entry which is preliminary data.</text>
</comment>
<dbReference type="AlphaFoldDB" id="A0A2M7TRX2"/>
<dbReference type="Gene3D" id="3.40.50.150">
    <property type="entry name" value="Vaccinia Virus protein VP39"/>
    <property type="match status" value="1"/>
</dbReference>
<dbReference type="Proteomes" id="UP000229336">
    <property type="component" value="Unassembled WGS sequence"/>
</dbReference>
<sequence length="223" mass="26025">MKKWKRAPIYFLSNKLFGQPLEPSLLPSFREKILPMTQNQVGLDLGCGNGYYLSYFSKNSIGIDIDRKCIKNCRKINLSAIGANLNNNPKKLPLKNSFFDFIFLSHILEHLKSPNEILVQSKEWLKPKGRVFVGLPTYYNVLRLLGDDYFQHHPGHIHIFKLEVAKKIIKQSGYSIEKVFWDPVLIRFQSKSSYKIFYSIFQKLPPWIKSYFSLGFWIIAKSD</sequence>
<proteinExistence type="predicted"/>
<dbReference type="InterPro" id="IPR029063">
    <property type="entry name" value="SAM-dependent_MTases_sf"/>
</dbReference>
<dbReference type="CDD" id="cd02440">
    <property type="entry name" value="AdoMet_MTases"/>
    <property type="match status" value="1"/>
</dbReference>
<evidence type="ECO:0000313" key="1">
    <source>
        <dbReference type="EMBL" id="PIZ58291.1"/>
    </source>
</evidence>
<protein>
    <recommendedName>
        <fullName evidence="3">Methyltransferase type 11 domain-containing protein</fullName>
    </recommendedName>
</protein>
<name>A0A2M7TRX2_9BACT</name>
<organism evidence="1 2">
    <name type="scientific">Candidatus Shapirobacteria bacterium CG_4_10_14_0_2_um_filter_40_12</name>
    <dbReference type="NCBI Taxonomy" id="1974871"/>
    <lineage>
        <taxon>Bacteria</taxon>
        <taxon>Candidatus Shapironibacteriota</taxon>
    </lineage>
</organism>
<reference evidence="2" key="1">
    <citation type="submission" date="2017-09" db="EMBL/GenBank/DDBJ databases">
        <title>Depth-based differentiation of microbial function through sediment-hosted aquifers and enrichment of novel symbionts in the deep terrestrial subsurface.</title>
        <authorList>
            <person name="Probst A.J."/>
            <person name="Ladd B."/>
            <person name="Jarett J.K."/>
            <person name="Geller-Mcgrath D.E."/>
            <person name="Sieber C.M.K."/>
            <person name="Emerson J.B."/>
            <person name="Anantharaman K."/>
            <person name="Thomas B.C."/>
            <person name="Malmstrom R."/>
            <person name="Stieglmeier M."/>
            <person name="Klingl A."/>
            <person name="Woyke T."/>
            <person name="Ryan C.M."/>
            <person name="Banfield J.F."/>
        </authorList>
    </citation>
    <scope>NUCLEOTIDE SEQUENCE [LARGE SCALE GENOMIC DNA]</scope>
</reference>
<dbReference type="PANTHER" id="PTHR43861">
    <property type="entry name" value="TRANS-ACONITATE 2-METHYLTRANSFERASE-RELATED"/>
    <property type="match status" value="1"/>
</dbReference>